<dbReference type="GO" id="GO:0016987">
    <property type="term" value="F:sigma factor activity"/>
    <property type="evidence" value="ECO:0007669"/>
    <property type="project" value="UniProtKB-KW"/>
</dbReference>
<feature type="non-terminal residue" evidence="5">
    <location>
        <position position="1"/>
    </location>
</feature>
<keyword evidence="2" id="KW-0731">Sigma factor</keyword>
<feature type="domain" description="RNA polymerase sigma factor 70 region 4 type 2" evidence="4">
    <location>
        <begin position="28"/>
        <end position="77"/>
    </location>
</feature>
<dbReference type="AlphaFoldDB" id="A0A3B0QZK1"/>
<dbReference type="Pfam" id="PF08281">
    <property type="entry name" value="Sigma70_r4_2"/>
    <property type="match status" value="1"/>
</dbReference>
<protein>
    <submittedName>
        <fullName evidence="5">RNA polymerase ECF-type sigma factor</fullName>
    </submittedName>
</protein>
<evidence type="ECO:0000259" key="4">
    <source>
        <dbReference type="Pfam" id="PF08281"/>
    </source>
</evidence>
<dbReference type="InterPro" id="IPR039425">
    <property type="entry name" value="RNA_pol_sigma-70-like"/>
</dbReference>
<dbReference type="PANTHER" id="PTHR43133:SF46">
    <property type="entry name" value="RNA POLYMERASE SIGMA-70 FACTOR ECF SUBFAMILY"/>
    <property type="match status" value="1"/>
</dbReference>
<dbReference type="InterPro" id="IPR013249">
    <property type="entry name" value="RNA_pol_sigma70_r4_t2"/>
</dbReference>
<dbReference type="Gene3D" id="1.10.10.10">
    <property type="entry name" value="Winged helix-like DNA-binding domain superfamily/Winged helix DNA-binding domain"/>
    <property type="match status" value="1"/>
</dbReference>
<dbReference type="CDD" id="cd06171">
    <property type="entry name" value="Sigma70_r4"/>
    <property type="match status" value="1"/>
</dbReference>
<organism evidence="5">
    <name type="scientific">hydrothermal vent metagenome</name>
    <dbReference type="NCBI Taxonomy" id="652676"/>
    <lineage>
        <taxon>unclassified sequences</taxon>
        <taxon>metagenomes</taxon>
        <taxon>ecological metagenomes</taxon>
    </lineage>
</organism>
<dbReference type="GO" id="GO:0003677">
    <property type="term" value="F:DNA binding"/>
    <property type="evidence" value="ECO:0007669"/>
    <property type="project" value="InterPro"/>
</dbReference>
<dbReference type="InterPro" id="IPR014284">
    <property type="entry name" value="RNA_pol_sigma-70_dom"/>
</dbReference>
<evidence type="ECO:0000313" key="5">
    <source>
        <dbReference type="EMBL" id="VAV84907.1"/>
    </source>
</evidence>
<accession>A0A3B0QZK1</accession>
<evidence type="ECO:0000256" key="1">
    <source>
        <dbReference type="ARBA" id="ARBA00023015"/>
    </source>
</evidence>
<dbReference type="InterPro" id="IPR036388">
    <property type="entry name" value="WH-like_DNA-bd_sf"/>
</dbReference>
<proteinExistence type="predicted"/>
<dbReference type="PANTHER" id="PTHR43133">
    <property type="entry name" value="RNA POLYMERASE ECF-TYPE SIGMA FACTO"/>
    <property type="match status" value="1"/>
</dbReference>
<keyword evidence="3" id="KW-0804">Transcription</keyword>
<dbReference type="GO" id="GO:0006352">
    <property type="term" value="P:DNA-templated transcription initiation"/>
    <property type="evidence" value="ECO:0007669"/>
    <property type="project" value="InterPro"/>
</dbReference>
<dbReference type="EMBL" id="UOEB01000190">
    <property type="protein sequence ID" value="VAV84907.1"/>
    <property type="molecule type" value="Genomic_DNA"/>
</dbReference>
<sequence length="94" mass="10854">KQLEFATDNMEVYDTQTNNIKMEMDVAEIQQLIDNLPEGYRMVFVMYAIEGYKHNEIAKLLNITEGTSKSQLFKARKVLQQQLHLLNTTSNGTN</sequence>
<name>A0A3B0QZK1_9ZZZZ</name>
<dbReference type="InterPro" id="IPR013324">
    <property type="entry name" value="RNA_pol_sigma_r3/r4-like"/>
</dbReference>
<evidence type="ECO:0000256" key="2">
    <source>
        <dbReference type="ARBA" id="ARBA00023082"/>
    </source>
</evidence>
<dbReference type="NCBIfam" id="TIGR02937">
    <property type="entry name" value="sigma70-ECF"/>
    <property type="match status" value="1"/>
</dbReference>
<keyword evidence="1" id="KW-0805">Transcription regulation</keyword>
<gene>
    <name evidence="5" type="ORF">MNBD_BACTEROID02-1524</name>
</gene>
<dbReference type="SUPFAM" id="SSF88659">
    <property type="entry name" value="Sigma3 and sigma4 domains of RNA polymerase sigma factors"/>
    <property type="match status" value="1"/>
</dbReference>
<reference evidence="5" key="1">
    <citation type="submission" date="2018-06" db="EMBL/GenBank/DDBJ databases">
        <authorList>
            <person name="Zhirakovskaya E."/>
        </authorList>
    </citation>
    <scope>NUCLEOTIDE SEQUENCE</scope>
</reference>
<evidence type="ECO:0000256" key="3">
    <source>
        <dbReference type="ARBA" id="ARBA00023163"/>
    </source>
</evidence>